<dbReference type="InterPro" id="IPR029056">
    <property type="entry name" value="Ribokinase-like"/>
</dbReference>
<dbReference type="SUPFAM" id="SSF53613">
    <property type="entry name" value="Ribokinase-like"/>
    <property type="match status" value="1"/>
</dbReference>
<proteinExistence type="predicted"/>
<dbReference type="GeneID" id="30036087"/>
<accession>A0A167C4D3</accession>
<sequence length="361" mass="39866">MGESMRREDVTPVFTSLGMFIIDEIHFTDAPSVYNVIGGAGTFGAIGARLFLPSPTESQKVGWIVDMGSDFPGSVREEIERWQTGVVLRSDASRLTTRGWNQYADNEERLFKYLAPKLRITAADIIANPPLIKSKSFHLICSPNRCEELTRHIVDASNYDPRAIIIWEPVPDECKPETYGECIKVLRSPGLVSIFSPNAKEAAQFFGLAEPMTKKDIEDVVDRFVNALNDSRIEPGTNSNMCKLIVLRCGSLGCLVCYTDISNRQPYKWFPAYHNPANEDYRVIDPTGGGNSFVGGFATGYVISGGDIVEAAVYGNVAAGLVIEQIGLPILGKDQDGNEIWNGETISTRIARYRQRSELPS</sequence>
<feature type="domain" description="Carbohydrate kinase PfkB" evidence="1">
    <location>
        <begin position="189"/>
        <end position="327"/>
    </location>
</feature>
<dbReference type="InterPro" id="IPR011611">
    <property type="entry name" value="PfkB_dom"/>
</dbReference>
<protein>
    <submittedName>
        <fullName evidence="2">Mak32p</fullName>
    </submittedName>
</protein>
<dbReference type="CDD" id="cd01943">
    <property type="entry name" value="MAK32"/>
    <property type="match status" value="1"/>
</dbReference>
<dbReference type="OrthoDB" id="497927at2759"/>
<dbReference type="PANTHER" id="PTHR47098:SF2">
    <property type="entry name" value="PROTEIN MAK32"/>
    <property type="match status" value="1"/>
</dbReference>
<gene>
    <name evidence="2" type="primary">MAK32</name>
    <name evidence="2" type="ORF">AWJ20_4002</name>
</gene>
<keyword evidence="3" id="KW-1185">Reference proteome</keyword>
<organism evidence="2 3">
    <name type="scientific">Sugiyamaella lignohabitans</name>
    <dbReference type="NCBI Taxonomy" id="796027"/>
    <lineage>
        <taxon>Eukaryota</taxon>
        <taxon>Fungi</taxon>
        <taxon>Dikarya</taxon>
        <taxon>Ascomycota</taxon>
        <taxon>Saccharomycotina</taxon>
        <taxon>Dipodascomycetes</taxon>
        <taxon>Dipodascales</taxon>
        <taxon>Trichomonascaceae</taxon>
        <taxon>Sugiyamaella</taxon>
    </lineage>
</organism>
<evidence type="ECO:0000313" key="3">
    <source>
        <dbReference type="Proteomes" id="UP000189580"/>
    </source>
</evidence>
<dbReference type="Pfam" id="PF00294">
    <property type="entry name" value="PfkB"/>
    <property type="match status" value="1"/>
</dbReference>
<name>A0A167C4D3_9ASCO</name>
<dbReference type="KEGG" id="slb:AWJ20_4002"/>
<evidence type="ECO:0000259" key="1">
    <source>
        <dbReference type="Pfam" id="PF00294"/>
    </source>
</evidence>
<dbReference type="InterPro" id="IPR034094">
    <property type="entry name" value="Mak32"/>
</dbReference>
<dbReference type="RefSeq" id="XP_018733677.1">
    <property type="nucleotide sequence ID" value="XM_018881049.1"/>
</dbReference>
<reference evidence="2 3" key="1">
    <citation type="submission" date="2016-02" db="EMBL/GenBank/DDBJ databases">
        <title>Complete genome sequence and transcriptome regulation of the pentose utilising yeast Sugiyamaella lignohabitans.</title>
        <authorList>
            <person name="Bellasio M."/>
            <person name="Peymann A."/>
            <person name="Valli M."/>
            <person name="Sipitzky M."/>
            <person name="Graf A."/>
            <person name="Sauer M."/>
            <person name="Marx H."/>
            <person name="Mattanovich D."/>
        </authorList>
    </citation>
    <scope>NUCLEOTIDE SEQUENCE [LARGE SCALE GENOMIC DNA]</scope>
    <source>
        <strain evidence="2 3">CBS 10342</strain>
    </source>
</reference>
<evidence type="ECO:0000313" key="2">
    <source>
        <dbReference type="EMBL" id="ANB11200.1"/>
    </source>
</evidence>
<dbReference type="EMBL" id="CP014500">
    <property type="protein sequence ID" value="ANB11200.1"/>
    <property type="molecule type" value="Genomic_DNA"/>
</dbReference>
<dbReference type="Gene3D" id="3.40.1190.20">
    <property type="match status" value="1"/>
</dbReference>
<dbReference type="AlphaFoldDB" id="A0A167C4D3"/>
<dbReference type="Proteomes" id="UP000189580">
    <property type="component" value="Chromosome c"/>
</dbReference>
<dbReference type="PANTHER" id="PTHR47098">
    <property type="entry name" value="PROTEIN MAK32"/>
    <property type="match status" value="1"/>
</dbReference>